<dbReference type="InParanoid" id="D2VWT3"/>
<keyword evidence="3" id="KW-1185">Reference proteome</keyword>
<feature type="compositionally biased region" description="Acidic residues" evidence="1">
    <location>
        <begin position="411"/>
        <end position="427"/>
    </location>
</feature>
<dbReference type="KEGG" id="ngr:NAEGRDRAFT_59434"/>
<protein>
    <submittedName>
        <fullName evidence="2">Predicted protein</fullName>
    </submittedName>
</protein>
<sequence length="658" mass="76403">MSSFEQPTKKIKLSSDHQVLVHLSDRAFSSEETTFQHLKKQLGGEKIESSLIDLKIIHQLECIRIDCSSIRATCVATCQKKKELFVACTDCKIRVYDVESRELKRTISTFDYIPTRMVVGDEGEFIVFVTNSRKQWAIIRLGLLGEEKIDWEVCKDNSSKCELIYRKATSEIFVANWKAHKILVLDAISGSLKYEIANENTKSVQSLYYDEKTESLYAFTSLSLYTYQEYNGNYMGKCHLLRLYGENYVNCEVLIEFDEEEYKLNNKGFSGIIMDLSAPYYLLSQQSLVYLFDRNSKKLVSKINTVHENSRDVLRYSYNPSNNELYRIGGDESLVEILQLCKVETNHIDIPLSSNNCQLIEKLGGVLPKQIVKYRYNNEYILSDALAYFMNIQFPKNVMFRFNVSTPSETENTEGDENHEMEDDEEESSKSQVKDEDDEEEEEEDYLVPFPFKYSNTKDRSNEIPPEASNWLKENPDGIIIGGDFNTDRLGEAIQFAYAVKITETDNDDFPIYILFEDGPERYKLSKFLSNLKAVSSFDLTSYFLPKKAKYEIDFSKIYNELINTKVINPETKQIDPVILLDAYRNLTSVNDDKHHQIFTICSIIFNDETITFDNVKFRKNDLLALMLFYDIDAMEESDNHQLLRANFEDQEYEDVFC</sequence>
<dbReference type="GeneID" id="8858621"/>
<evidence type="ECO:0000256" key="1">
    <source>
        <dbReference type="SAM" id="MobiDB-lite"/>
    </source>
</evidence>
<reference evidence="2 3" key="1">
    <citation type="journal article" date="2010" name="Cell">
        <title>The genome of Naegleria gruberi illuminates early eukaryotic versatility.</title>
        <authorList>
            <person name="Fritz-Laylin L.K."/>
            <person name="Prochnik S.E."/>
            <person name="Ginger M.L."/>
            <person name="Dacks J.B."/>
            <person name="Carpenter M.L."/>
            <person name="Field M.C."/>
            <person name="Kuo A."/>
            <person name="Paredez A."/>
            <person name="Chapman J."/>
            <person name="Pham J."/>
            <person name="Shu S."/>
            <person name="Neupane R."/>
            <person name="Cipriano M."/>
            <person name="Mancuso J."/>
            <person name="Tu H."/>
            <person name="Salamov A."/>
            <person name="Lindquist E."/>
            <person name="Shapiro H."/>
            <person name="Lucas S."/>
            <person name="Grigoriev I.V."/>
            <person name="Cande W.Z."/>
            <person name="Fulton C."/>
            <person name="Rokhsar D.S."/>
            <person name="Dawson S.C."/>
        </authorList>
    </citation>
    <scope>NUCLEOTIDE SEQUENCE [LARGE SCALE GENOMIC DNA]</scope>
    <source>
        <strain evidence="2 3">NEG-M</strain>
    </source>
</reference>
<dbReference type="RefSeq" id="XP_002671421.1">
    <property type="nucleotide sequence ID" value="XM_002671375.1"/>
</dbReference>
<dbReference type="SUPFAM" id="SSF69322">
    <property type="entry name" value="Tricorn protease domain 2"/>
    <property type="match status" value="1"/>
</dbReference>
<name>D2VWT3_NAEGR</name>
<proteinExistence type="predicted"/>
<accession>D2VWT3</accession>
<dbReference type="InterPro" id="IPR015943">
    <property type="entry name" value="WD40/YVTN_repeat-like_dom_sf"/>
</dbReference>
<dbReference type="AlphaFoldDB" id="D2VWT3"/>
<dbReference type="Proteomes" id="UP000006671">
    <property type="component" value="Unassembled WGS sequence"/>
</dbReference>
<feature type="region of interest" description="Disordered" evidence="1">
    <location>
        <begin position="407"/>
        <end position="470"/>
    </location>
</feature>
<dbReference type="EMBL" id="GG738905">
    <property type="protein sequence ID" value="EFC38677.1"/>
    <property type="molecule type" value="Genomic_DNA"/>
</dbReference>
<dbReference type="Gene3D" id="2.130.10.10">
    <property type="entry name" value="YVTN repeat-like/Quinoprotein amine dehydrogenase"/>
    <property type="match status" value="1"/>
</dbReference>
<dbReference type="VEuPathDB" id="AmoebaDB:NAEGRDRAFT_59434"/>
<organism evidence="3">
    <name type="scientific">Naegleria gruberi</name>
    <name type="common">Amoeba</name>
    <dbReference type="NCBI Taxonomy" id="5762"/>
    <lineage>
        <taxon>Eukaryota</taxon>
        <taxon>Discoba</taxon>
        <taxon>Heterolobosea</taxon>
        <taxon>Tetramitia</taxon>
        <taxon>Eutetramitia</taxon>
        <taxon>Vahlkampfiidae</taxon>
        <taxon>Naegleria</taxon>
    </lineage>
</organism>
<feature type="compositionally biased region" description="Acidic residues" evidence="1">
    <location>
        <begin position="435"/>
        <end position="446"/>
    </location>
</feature>
<gene>
    <name evidence="2" type="ORF">NAEGRDRAFT_59434</name>
</gene>
<evidence type="ECO:0000313" key="2">
    <source>
        <dbReference type="EMBL" id="EFC38677.1"/>
    </source>
</evidence>
<evidence type="ECO:0000313" key="3">
    <source>
        <dbReference type="Proteomes" id="UP000006671"/>
    </source>
</evidence>